<evidence type="ECO:0000313" key="3">
    <source>
        <dbReference type="Proteomes" id="UP000515591"/>
    </source>
</evidence>
<sequence length="129" mass="13909">MISPQQIQQTLARYIELVDACDIDGIVALYAADATVEDPVGSPLHQGREAIGRFYREGLGRANARARQTGPVAATHVGSGAIPFCVDLEWNGGPCSIQVIDVMEFDADGLIRSMKAYWGEANFVPRDAS</sequence>
<dbReference type="SUPFAM" id="SSF54427">
    <property type="entry name" value="NTF2-like"/>
    <property type="match status" value="1"/>
</dbReference>
<dbReference type="EMBL" id="AP022213">
    <property type="protein sequence ID" value="BBT15350.1"/>
    <property type="molecule type" value="Genomic_DNA"/>
</dbReference>
<evidence type="ECO:0000259" key="1">
    <source>
        <dbReference type="Pfam" id="PF12680"/>
    </source>
</evidence>
<organism evidence="2 3">
    <name type="scientific">Metapseudomonas otitidis</name>
    <dbReference type="NCBI Taxonomy" id="319939"/>
    <lineage>
        <taxon>Bacteria</taxon>
        <taxon>Pseudomonadati</taxon>
        <taxon>Pseudomonadota</taxon>
        <taxon>Gammaproteobacteria</taxon>
        <taxon>Pseudomonadales</taxon>
        <taxon>Pseudomonadaceae</taxon>
        <taxon>Metapseudomonas</taxon>
    </lineage>
</organism>
<gene>
    <name evidence="2" type="ORF">WP8S17C03_13990</name>
</gene>
<accession>A0A6S5RLC0</accession>
<evidence type="ECO:0000313" key="2">
    <source>
        <dbReference type="EMBL" id="BBT15350.1"/>
    </source>
</evidence>
<name>A0A6S5RLC0_9GAMM</name>
<proteinExistence type="predicted"/>
<dbReference type="Pfam" id="PF12680">
    <property type="entry name" value="SnoaL_2"/>
    <property type="match status" value="1"/>
</dbReference>
<dbReference type="Gene3D" id="3.10.450.50">
    <property type="match status" value="1"/>
</dbReference>
<dbReference type="Proteomes" id="UP000515591">
    <property type="component" value="Chromosome"/>
</dbReference>
<dbReference type="InterPro" id="IPR037401">
    <property type="entry name" value="SnoaL-like"/>
</dbReference>
<feature type="domain" description="SnoaL-like" evidence="1">
    <location>
        <begin position="12"/>
        <end position="113"/>
    </location>
</feature>
<dbReference type="RefSeq" id="WP_182852015.1">
    <property type="nucleotide sequence ID" value="NZ_AP022213.1"/>
</dbReference>
<dbReference type="AlphaFoldDB" id="A0A6S5RLC0"/>
<dbReference type="InterPro" id="IPR032710">
    <property type="entry name" value="NTF2-like_dom_sf"/>
</dbReference>
<reference evidence="2 3" key="1">
    <citation type="submission" date="2019-12" db="EMBL/GenBank/DDBJ databases">
        <title>complete genome sequences of Pseudomonas otitidis str. WP8-S17-CRE-03 isolated from wastewater treatment plant effluent.</title>
        <authorList>
            <person name="Sekizuka T."/>
            <person name="Itokawa K."/>
            <person name="Yatsu K."/>
            <person name="Inamine Y."/>
            <person name="Kuroda M."/>
        </authorList>
    </citation>
    <scope>NUCLEOTIDE SEQUENCE [LARGE SCALE GENOMIC DNA]</scope>
    <source>
        <strain evidence="2 3">WP8-S17-CRE-03</strain>
    </source>
</reference>
<protein>
    <recommendedName>
        <fullName evidence="1">SnoaL-like domain-containing protein</fullName>
    </recommendedName>
</protein>